<comment type="caution">
    <text evidence="1">The sequence shown here is derived from an EMBL/GenBank/DDBJ whole genome shotgun (WGS) entry which is preliminary data.</text>
</comment>
<evidence type="ECO:0000313" key="2">
    <source>
        <dbReference type="Proteomes" id="UP000531561"/>
    </source>
</evidence>
<protein>
    <submittedName>
        <fullName evidence="1">Uncharacterized protein</fullName>
    </submittedName>
</protein>
<evidence type="ECO:0000313" key="1">
    <source>
        <dbReference type="EMBL" id="KAF5868130.1"/>
    </source>
</evidence>
<dbReference type="EMBL" id="JABFCT010000026">
    <property type="protein sequence ID" value="KAF5868130.1"/>
    <property type="molecule type" value="Genomic_DNA"/>
</dbReference>
<gene>
    <name evidence="1" type="ORF">Bfra_007326</name>
</gene>
<name>A0A8H6AIX0_9HELO</name>
<accession>A0A8H6AIX0</accession>
<proteinExistence type="predicted"/>
<reference evidence="1 2" key="1">
    <citation type="journal article" date="2020" name="Phytopathology">
        <title>A high-quality genome resource of Botrytis fragariae, a new and rapidly spreading fungal pathogen causing strawberry gray mold in the U.S.A.</title>
        <authorList>
            <person name="Wu Y."/>
            <person name="Saski C.A."/>
            <person name="Schnabel G."/>
            <person name="Xiao S."/>
            <person name="Hu M."/>
        </authorList>
    </citation>
    <scope>NUCLEOTIDE SEQUENCE [LARGE SCALE GENOMIC DNA]</scope>
    <source>
        <strain evidence="1 2">BVB16</strain>
    </source>
</reference>
<dbReference type="Proteomes" id="UP000531561">
    <property type="component" value="Unassembled WGS sequence"/>
</dbReference>
<keyword evidence="2" id="KW-1185">Reference proteome</keyword>
<sequence length="66" mass="7682">MPLELEKNNIAYKFEWDEPSLGILKARVDKLPFDMKMDRRKKDYVRLRGALDFAKDAGKVIEAAPE</sequence>
<dbReference type="GeneID" id="59261391"/>
<dbReference type="RefSeq" id="XP_037187079.1">
    <property type="nucleotide sequence ID" value="XM_037337699.1"/>
</dbReference>
<dbReference type="OrthoDB" id="10515521at2759"/>
<dbReference type="AlphaFoldDB" id="A0A8H6AIX0"/>
<organism evidence="1 2">
    <name type="scientific">Botrytis fragariae</name>
    <dbReference type="NCBI Taxonomy" id="1964551"/>
    <lineage>
        <taxon>Eukaryota</taxon>
        <taxon>Fungi</taxon>
        <taxon>Dikarya</taxon>
        <taxon>Ascomycota</taxon>
        <taxon>Pezizomycotina</taxon>
        <taxon>Leotiomycetes</taxon>
        <taxon>Helotiales</taxon>
        <taxon>Sclerotiniaceae</taxon>
        <taxon>Botrytis</taxon>
    </lineage>
</organism>